<dbReference type="RefSeq" id="WP_093797790.1">
    <property type="nucleotide sequence ID" value="NZ_CP155571.1"/>
</dbReference>
<dbReference type="PANTHER" id="PTHR34106">
    <property type="entry name" value="GLYCOSIDASE"/>
    <property type="match status" value="1"/>
</dbReference>
<organism evidence="4 5">
    <name type="scientific">Sporomusa acidovorans (strain ATCC 49682 / DSM 3132 / Mol)</name>
    <dbReference type="NCBI Taxonomy" id="1123286"/>
    <lineage>
        <taxon>Bacteria</taxon>
        <taxon>Bacillati</taxon>
        <taxon>Bacillota</taxon>
        <taxon>Negativicutes</taxon>
        <taxon>Selenomonadales</taxon>
        <taxon>Sporomusaceae</taxon>
        <taxon>Sporomusa</taxon>
    </lineage>
</organism>
<keyword evidence="1 4" id="KW-0328">Glycosyltransferase</keyword>
<dbReference type="Pfam" id="PF04041">
    <property type="entry name" value="Glyco_hydro_130"/>
    <property type="match status" value="1"/>
</dbReference>
<evidence type="ECO:0000313" key="5">
    <source>
        <dbReference type="Proteomes" id="UP000216052"/>
    </source>
</evidence>
<keyword evidence="2 4" id="KW-0808">Transferase</keyword>
<evidence type="ECO:0000256" key="2">
    <source>
        <dbReference type="ARBA" id="ARBA00022679"/>
    </source>
</evidence>
<dbReference type="InterPro" id="IPR023296">
    <property type="entry name" value="Glyco_hydro_beta-prop_sf"/>
</dbReference>
<dbReference type="CDD" id="cd18615">
    <property type="entry name" value="GH130"/>
    <property type="match status" value="1"/>
</dbReference>
<reference evidence="4" key="1">
    <citation type="submission" date="2024-05" db="EMBL/GenBank/DDBJ databases">
        <title>Isolation and characterization of Sporomusa carbonis sp. nov., a carboxydotrophic hydrogenogen in the genus of Sporomusa isolated from a charcoal burning pile.</title>
        <authorList>
            <person name="Boeer T."/>
            <person name="Rosenbaum F."/>
            <person name="Eysell L."/>
            <person name="Mueller V."/>
            <person name="Daniel R."/>
            <person name="Poehlein A."/>
        </authorList>
    </citation>
    <scope>NUCLEOTIDE SEQUENCE [LARGE SCALE GENOMIC DNA]</scope>
    <source>
        <strain evidence="4">DSM 3132</strain>
    </source>
</reference>
<comment type="similarity">
    <text evidence="3">Belongs to the glycosyl hydrolase 130 family.</text>
</comment>
<name>A0ABZ3J1S9_SPOA4</name>
<dbReference type="SUPFAM" id="SSF75005">
    <property type="entry name" value="Arabinanase/levansucrase/invertase"/>
    <property type="match status" value="1"/>
</dbReference>
<evidence type="ECO:0000313" key="4">
    <source>
        <dbReference type="EMBL" id="XFO72334.1"/>
    </source>
</evidence>
<proteinExistence type="inferred from homology"/>
<evidence type="ECO:0000256" key="1">
    <source>
        <dbReference type="ARBA" id="ARBA00022676"/>
    </source>
</evidence>
<keyword evidence="5" id="KW-1185">Reference proteome</keyword>
<gene>
    <name evidence="4" type="ORF">SPACI_023860</name>
</gene>
<evidence type="ECO:0000256" key="3">
    <source>
        <dbReference type="ARBA" id="ARBA00024356"/>
    </source>
</evidence>
<protein>
    <submittedName>
        <fullName evidence="4">Beta-1,4-mannooligosaccharide phosphorylase</fullName>
        <ecNumber evidence="4">2.4.1.319</ecNumber>
    </submittedName>
</protein>
<dbReference type="PANTHER" id="PTHR34106:SF5">
    <property type="entry name" value="GLYCOSIDASE"/>
    <property type="match status" value="1"/>
</dbReference>
<dbReference type="Proteomes" id="UP000216052">
    <property type="component" value="Chromosome"/>
</dbReference>
<dbReference type="Gene3D" id="2.115.10.20">
    <property type="entry name" value="Glycosyl hydrolase domain, family 43"/>
    <property type="match status" value="1"/>
</dbReference>
<dbReference type="PIRSF" id="PIRSF016202">
    <property type="entry name" value="PH1107"/>
    <property type="match status" value="1"/>
</dbReference>
<dbReference type="EC" id="2.4.1.319" evidence="4"/>
<dbReference type="InterPro" id="IPR007184">
    <property type="entry name" value="Mannoside_phosphorylase"/>
</dbReference>
<accession>A0ABZ3J1S9</accession>
<sequence length="335" mass="37875">MINENFMTRLKSTDGTYKELFRRQPNNPILTAKDWPYPAHTVFNPAATSFQGKFLLLARVEDRRGFSHLTKAISENGITHWQIDSTPTLARNIADYPEELWGVEDPRITWIDELGKWAVAFTAYSRNGPRVAIALTDDFEKFSRLGLATTREDKDAALFPRRINRKWVLIHRPIVESYVPGAHIWLSYSDDLIHWNDGHVLMHARSGGWWDSGKIGLAAPPLETSKGWLLLYHGVRQTCAGSIYRLGLALLDLENPAKVLHRSDEWIFGPEAKYECAGDIGNVVFSCGWVMDEKTGELKMYYGGADTCIALATANINELLEYICSCPEPPQGDVY</sequence>
<dbReference type="GO" id="GO:0016757">
    <property type="term" value="F:glycosyltransferase activity"/>
    <property type="evidence" value="ECO:0007669"/>
    <property type="project" value="UniProtKB-KW"/>
</dbReference>
<dbReference type="EMBL" id="CP155571">
    <property type="protein sequence ID" value="XFO72334.1"/>
    <property type="molecule type" value="Genomic_DNA"/>
</dbReference>